<keyword evidence="1" id="KW-0813">Transport</keyword>
<keyword evidence="1" id="KW-0653">Protein transport</keyword>
<evidence type="ECO:0000256" key="1">
    <source>
        <dbReference type="RuleBase" id="RU364108"/>
    </source>
</evidence>
<dbReference type="EMBL" id="LVKB01000215">
    <property type="protein sequence ID" value="ORD95677.1"/>
    <property type="molecule type" value="Genomic_DNA"/>
</dbReference>
<proteinExistence type="inferred from homology"/>
<dbReference type="InterPro" id="IPR007064">
    <property type="entry name" value="Nmd3_N"/>
</dbReference>
<gene>
    <name evidence="3" type="primary">NMD3</name>
    <name evidence="3" type="ORF">HERIO_2308</name>
</gene>
<reference evidence="3 4" key="1">
    <citation type="journal article" date="2017" name="Environ. Microbiol.">
        <title>Decay of the glycolytic pathway and adaptation to intranuclear parasitism within Enterocytozoonidae microsporidia.</title>
        <authorList>
            <person name="Wiredu Boakye D."/>
            <person name="Jaroenlak P."/>
            <person name="Prachumwat A."/>
            <person name="Williams T.A."/>
            <person name="Bateman K.S."/>
            <person name="Itsathitphaisarn O."/>
            <person name="Sritunyalucksana K."/>
            <person name="Paszkiewicz K.H."/>
            <person name="Moore K.A."/>
            <person name="Stentiford G.D."/>
            <person name="Williams B.A."/>
        </authorList>
    </citation>
    <scope>NUCLEOTIDE SEQUENCE [LARGE SCALE GENOMIC DNA]</scope>
    <source>
        <strain evidence="3 4">GB1</strain>
    </source>
</reference>
<keyword evidence="1" id="KW-0963">Cytoplasm</keyword>
<dbReference type="AlphaFoldDB" id="A0A1X0Q7H7"/>
<protein>
    <recommendedName>
        <fullName evidence="1">60S ribosomal export protein NMD3</fullName>
    </recommendedName>
</protein>
<dbReference type="OrthoDB" id="203821at2759"/>
<accession>A0A1X0Q7H7</accession>
<dbReference type="GO" id="GO:0005737">
    <property type="term" value="C:cytoplasm"/>
    <property type="evidence" value="ECO:0007669"/>
    <property type="project" value="UniProtKB-SubCell"/>
</dbReference>
<keyword evidence="1" id="KW-0539">Nucleus</keyword>
<dbReference type="PANTHER" id="PTHR12746:SF2">
    <property type="entry name" value="60S RIBOSOMAL EXPORT PROTEIN NMD3"/>
    <property type="match status" value="1"/>
</dbReference>
<dbReference type="InterPro" id="IPR039768">
    <property type="entry name" value="Nmd3"/>
</dbReference>
<dbReference type="GO" id="GO:0043023">
    <property type="term" value="F:ribosomal large subunit binding"/>
    <property type="evidence" value="ECO:0007669"/>
    <property type="project" value="InterPro"/>
</dbReference>
<keyword evidence="4" id="KW-1185">Reference proteome</keyword>
<name>A0A1X0Q7H7_9MICR</name>
<evidence type="ECO:0000313" key="3">
    <source>
        <dbReference type="EMBL" id="ORD95677.1"/>
    </source>
</evidence>
<dbReference type="GO" id="GO:0015031">
    <property type="term" value="P:protein transport"/>
    <property type="evidence" value="ECO:0007669"/>
    <property type="project" value="UniProtKB-KW"/>
</dbReference>
<evidence type="ECO:0000259" key="2">
    <source>
        <dbReference type="Pfam" id="PF04981"/>
    </source>
</evidence>
<dbReference type="VEuPathDB" id="MicrosporidiaDB:HERIO_2308"/>
<comment type="function">
    <text evidence="1">Acts as an adapter for the XPO1/CRM1-mediated export of the 60S ribosomal subunit.</text>
</comment>
<sequence>MEILCCNCGIEIEFNNKNMCSNCIYTSSNLLQKIDKTTIIETCRGCERYHMPPSSWRHLQPGSHELLIHCLNKNRSAKTLNITDSNFIYTEEHSKMLIIEIKILDEGVEYVVNLQFKIRNRQCGDCMRAESKQFWNSVVQLRQHPASKRTFWFVEQLVSNHNAHMETTNIKETKDGIDFFFTKKNSAIKLVKFLTNFFGVQRKDSNRLISEDRRNNTCNNKNTYCIELMPFCKDDLVAIKNKSKYDLFVVNKMNTFCTLTNLETKKTKLITSKDYFSNKDQYVILQRSKDFIEYEVLVVNRHNKSISITNDNENIIEIQTDMELEVDNKVYCYDLSIKNFPIDYEFDETVLLIRKVLNVPIKLKDGNTPEREYGLFLENIEQYKDIFESIAEHRETPVENLVKQLNCL</sequence>
<comment type="subcellular location">
    <subcellularLocation>
        <location evidence="1">Cytoplasm</location>
    </subcellularLocation>
    <subcellularLocation>
        <location evidence="1">Nucleus</location>
    </subcellularLocation>
</comment>
<comment type="similarity">
    <text evidence="1">Belongs to the NMD3 family.</text>
</comment>
<comment type="caution">
    <text evidence="3">The sequence shown here is derived from an EMBL/GenBank/DDBJ whole genome shotgun (WGS) entry which is preliminary data.</text>
</comment>
<dbReference type="Proteomes" id="UP000192356">
    <property type="component" value="Unassembled WGS sequence"/>
</dbReference>
<evidence type="ECO:0000313" key="4">
    <source>
        <dbReference type="Proteomes" id="UP000192356"/>
    </source>
</evidence>
<dbReference type="GO" id="GO:0005634">
    <property type="term" value="C:nucleus"/>
    <property type="evidence" value="ECO:0007669"/>
    <property type="project" value="UniProtKB-SubCell"/>
</dbReference>
<feature type="domain" description="Nmd3 N-terminal" evidence="2">
    <location>
        <begin position="5"/>
        <end position="228"/>
    </location>
</feature>
<dbReference type="GO" id="GO:0000055">
    <property type="term" value="P:ribosomal large subunit export from nucleus"/>
    <property type="evidence" value="ECO:0007669"/>
    <property type="project" value="TreeGrafter"/>
</dbReference>
<dbReference type="Pfam" id="PF04981">
    <property type="entry name" value="NMD3"/>
    <property type="match status" value="1"/>
</dbReference>
<organism evidence="3 4">
    <name type="scientific">Hepatospora eriocheir</name>
    <dbReference type="NCBI Taxonomy" id="1081669"/>
    <lineage>
        <taxon>Eukaryota</taxon>
        <taxon>Fungi</taxon>
        <taxon>Fungi incertae sedis</taxon>
        <taxon>Microsporidia</taxon>
        <taxon>Hepatosporidae</taxon>
        <taxon>Hepatospora</taxon>
    </lineage>
</organism>
<dbReference type="VEuPathDB" id="MicrosporidiaDB:A0H76_937"/>
<dbReference type="PANTHER" id="PTHR12746">
    <property type="entry name" value="NONSENSE-MEDIATED MRNA DECAY PROTEIN 3"/>
    <property type="match status" value="1"/>
</dbReference>